<dbReference type="Proteomes" id="UP001165378">
    <property type="component" value="Unassembled WGS sequence"/>
</dbReference>
<sequence length="212" mass="22126">MAKSKAATGRTRWKRFGVALIPAFAVISGMGVAAASGAIPMGFAISGTTFKVSADEMRAYDVVQYGSLTNPKGPNSKPVILSGFSRAEFDNLCQSVKVPLPFSIAGKNSVVMVIKSPDAEAVNMVADLAQMTGKASFENVAIGIDAAATTKGPIAGGNLPASERQKIAGAFAQQVDKVTVQNARQTVYSVSAGQFNLSHLDISVNFDNTECF</sequence>
<evidence type="ECO:0000313" key="2">
    <source>
        <dbReference type="Proteomes" id="UP001165378"/>
    </source>
</evidence>
<dbReference type="InterPro" id="IPR046198">
    <property type="entry name" value="DUF6230"/>
</dbReference>
<reference evidence="1" key="1">
    <citation type="submission" date="2022-01" db="EMBL/GenBank/DDBJ databases">
        <title>Genome-Based Taxonomic Classification of the Phylum Actinobacteria.</title>
        <authorList>
            <person name="Gao Y."/>
        </authorList>
    </citation>
    <scope>NUCLEOTIDE SEQUENCE</scope>
    <source>
        <strain evidence="1">KLBMP 8922</strain>
    </source>
</reference>
<keyword evidence="2" id="KW-1185">Reference proteome</keyword>
<evidence type="ECO:0000313" key="1">
    <source>
        <dbReference type="EMBL" id="MCF2528696.1"/>
    </source>
</evidence>
<comment type="caution">
    <text evidence="1">The sequence shown here is derived from an EMBL/GenBank/DDBJ whole genome shotgun (WGS) entry which is preliminary data.</text>
</comment>
<dbReference type="Pfam" id="PF19741">
    <property type="entry name" value="DUF6230"/>
    <property type="match status" value="1"/>
</dbReference>
<protein>
    <submittedName>
        <fullName evidence="1">DUF6230 family protein</fullName>
    </submittedName>
</protein>
<gene>
    <name evidence="1" type="ORF">LZ495_15940</name>
</gene>
<accession>A0AA41Q0U3</accession>
<dbReference type="EMBL" id="JAKFHA010000007">
    <property type="protein sequence ID" value="MCF2528696.1"/>
    <property type="molecule type" value="Genomic_DNA"/>
</dbReference>
<proteinExistence type="predicted"/>
<organism evidence="1 2">
    <name type="scientific">Yinghuangia soli</name>
    <dbReference type="NCBI Taxonomy" id="2908204"/>
    <lineage>
        <taxon>Bacteria</taxon>
        <taxon>Bacillati</taxon>
        <taxon>Actinomycetota</taxon>
        <taxon>Actinomycetes</taxon>
        <taxon>Kitasatosporales</taxon>
        <taxon>Streptomycetaceae</taxon>
        <taxon>Yinghuangia</taxon>
    </lineage>
</organism>
<name>A0AA41Q0U3_9ACTN</name>
<dbReference type="AlphaFoldDB" id="A0AA41Q0U3"/>
<dbReference type="RefSeq" id="WP_235052846.1">
    <property type="nucleotide sequence ID" value="NZ_JAKFHA010000007.1"/>
</dbReference>